<keyword evidence="8" id="KW-1185">Reference proteome</keyword>
<feature type="transmembrane region" description="Helical" evidence="6">
    <location>
        <begin position="70"/>
        <end position="91"/>
    </location>
</feature>
<organism evidence="7 8">
    <name type="scientific">Trichonephila clavata</name>
    <name type="common">Joro spider</name>
    <name type="synonym">Nephila clavata</name>
    <dbReference type="NCBI Taxonomy" id="2740835"/>
    <lineage>
        <taxon>Eukaryota</taxon>
        <taxon>Metazoa</taxon>
        <taxon>Ecdysozoa</taxon>
        <taxon>Arthropoda</taxon>
        <taxon>Chelicerata</taxon>
        <taxon>Arachnida</taxon>
        <taxon>Araneae</taxon>
        <taxon>Araneomorphae</taxon>
        <taxon>Entelegynae</taxon>
        <taxon>Araneoidea</taxon>
        <taxon>Nephilidae</taxon>
        <taxon>Trichonephila</taxon>
    </lineage>
</organism>
<evidence type="ECO:0000256" key="6">
    <source>
        <dbReference type="SAM" id="Phobius"/>
    </source>
</evidence>
<evidence type="ECO:0000256" key="5">
    <source>
        <dbReference type="ARBA" id="ARBA00023136"/>
    </source>
</evidence>
<feature type="transmembrane region" description="Helical" evidence="6">
    <location>
        <begin position="166"/>
        <end position="183"/>
    </location>
</feature>
<reference evidence="7" key="1">
    <citation type="submission" date="2020-07" db="EMBL/GenBank/DDBJ databases">
        <title>Multicomponent nature underlies the extraordinary mechanical properties of spider dragline silk.</title>
        <authorList>
            <person name="Kono N."/>
            <person name="Nakamura H."/>
            <person name="Mori M."/>
            <person name="Yoshida Y."/>
            <person name="Ohtoshi R."/>
            <person name="Malay A.D."/>
            <person name="Moran D.A.P."/>
            <person name="Tomita M."/>
            <person name="Numata K."/>
            <person name="Arakawa K."/>
        </authorList>
    </citation>
    <scope>NUCLEOTIDE SEQUENCE</scope>
</reference>
<evidence type="ECO:0000313" key="7">
    <source>
        <dbReference type="EMBL" id="GFR07340.1"/>
    </source>
</evidence>
<dbReference type="Pfam" id="PF07114">
    <property type="entry name" value="TMEM126"/>
    <property type="match status" value="1"/>
</dbReference>
<dbReference type="GO" id="GO:0031966">
    <property type="term" value="C:mitochondrial membrane"/>
    <property type="evidence" value="ECO:0007669"/>
    <property type="project" value="UniProtKB-SubCell"/>
</dbReference>
<dbReference type="GO" id="GO:0032981">
    <property type="term" value="P:mitochondrial respiratory chain complex I assembly"/>
    <property type="evidence" value="ECO:0007669"/>
    <property type="project" value="TreeGrafter"/>
</dbReference>
<keyword evidence="5 6" id="KW-0472">Membrane</keyword>
<evidence type="ECO:0000256" key="4">
    <source>
        <dbReference type="ARBA" id="ARBA00023128"/>
    </source>
</evidence>
<proteinExistence type="predicted"/>
<evidence type="ECO:0000256" key="1">
    <source>
        <dbReference type="ARBA" id="ARBA00004225"/>
    </source>
</evidence>
<comment type="subcellular location">
    <subcellularLocation>
        <location evidence="1">Mitochondrion membrane</location>
        <topology evidence="1">Multi-pass membrane protein</topology>
    </subcellularLocation>
</comment>
<dbReference type="EMBL" id="BMAO01035984">
    <property type="protein sequence ID" value="GFR07340.1"/>
    <property type="molecule type" value="Genomic_DNA"/>
</dbReference>
<keyword evidence="3 6" id="KW-1133">Transmembrane helix</keyword>
<evidence type="ECO:0000256" key="2">
    <source>
        <dbReference type="ARBA" id="ARBA00022692"/>
    </source>
</evidence>
<dbReference type="Proteomes" id="UP000887116">
    <property type="component" value="Unassembled WGS sequence"/>
</dbReference>
<keyword evidence="2 6" id="KW-0812">Transmembrane</keyword>
<comment type="caution">
    <text evidence="7">The sequence shown here is derived from an EMBL/GenBank/DDBJ whole genome shotgun (WGS) entry which is preliminary data.</text>
</comment>
<sequence>MNNTDPKEKEKFSSEMIKHFNKSLRSWKPQYEAWSFVYGNDLLGILSSINGSFIMHGVRKELKLRPYAPLTCYFPVASIGYVVTDIIHSHYVTKKVLQAEGCSLCTVTKGAILQASMGVAYPLLLSPLIGFYMADRLLTYPVPSINRAPKEVFWLWIKMVTRNPRFVINSIILQLVAASYVIVEKQKFFWNFLEGNVSK</sequence>
<dbReference type="PANTHER" id="PTHR16296">
    <property type="entry name" value="UNCHARACTERIZED HYPOTHALAMUS PROTEIN HT007"/>
    <property type="match status" value="1"/>
</dbReference>
<gene>
    <name evidence="7" type="primary">AVEN_106433_1</name>
    <name evidence="7" type="ORF">TNCT_382451</name>
</gene>
<keyword evidence="4" id="KW-0496">Mitochondrion</keyword>
<name>A0A8X6GRF2_TRICU</name>
<dbReference type="OrthoDB" id="6234762at2759"/>
<dbReference type="AlphaFoldDB" id="A0A8X6GRF2"/>
<dbReference type="InterPro" id="IPR009801">
    <property type="entry name" value="TMEM126"/>
</dbReference>
<dbReference type="PANTHER" id="PTHR16296:SF2">
    <property type="entry name" value="TRANSMEMBRANE PROTEIN 126A"/>
    <property type="match status" value="1"/>
</dbReference>
<feature type="transmembrane region" description="Helical" evidence="6">
    <location>
        <begin position="111"/>
        <end position="134"/>
    </location>
</feature>
<protein>
    <submittedName>
        <fullName evidence="7">Uncharacterized protein</fullName>
    </submittedName>
</protein>
<evidence type="ECO:0000256" key="3">
    <source>
        <dbReference type="ARBA" id="ARBA00022989"/>
    </source>
</evidence>
<evidence type="ECO:0000313" key="8">
    <source>
        <dbReference type="Proteomes" id="UP000887116"/>
    </source>
</evidence>
<accession>A0A8X6GRF2</accession>